<feature type="binding site" evidence="3">
    <location>
        <position position="48"/>
    </location>
    <ligand>
        <name>a divalent metal cation</name>
        <dbReference type="ChEBI" id="CHEBI:60240"/>
    </ligand>
</feature>
<feature type="binding site" evidence="3">
    <location>
        <position position="137"/>
    </location>
    <ligand>
        <name>a divalent metal cation</name>
        <dbReference type="ChEBI" id="CHEBI:60240"/>
    </ligand>
</feature>
<dbReference type="STRING" id="1494590.ATN84_10490"/>
<dbReference type="SUPFAM" id="SSF109854">
    <property type="entry name" value="DinB/YfiT-like putative metalloenzymes"/>
    <property type="match status" value="1"/>
</dbReference>
<sequence>MRRHFQMFATYNRWANGLVYDAAAELGADEYRRDMGAFFKSIHGTFNHLLVADRIWMKRFTGEGDHPKTLDAIVFEQFPALHAAREAEDRRIIAFADGLDDRAVAGRFTYITVTDVRTVSQRLAPALSHFFNHQTHHRGQVHAMLTALGRQAPSLDLVRFQRTEAGRRFA</sequence>
<reference evidence="4 5" key="1">
    <citation type="submission" date="2015-11" db="EMBL/GenBank/DDBJ databases">
        <title>Draft genome sequence of Paramesorhizobium deserti A-3-E, a strain highly resistant to diverse beta-lactam antibiotics.</title>
        <authorList>
            <person name="Lv R."/>
            <person name="Yang X."/>
            <person name="Fang N."/>
            <person name="Guo J."/>
            <person name="Luo X."/>
            <person name="Peng F."/>
            <person name="Yang R."/>
            <person name="Cui Y."/>
            <person name="Fang C."/>
            <person name="Song Y."/>
        </authorList>
    </citation>
    <scope>NUCLEOTIDE SEQUENCE [LARGE SCALE GENOMIC DNA]</scope>
    <source>
        <strain evidence="4 5">A-3-E</strain>
    </source>
</reference>
<dbReference type="InterPro" id="IPR007837">
    <property type="entry name" value="DinB"/>
</dbReference>
<dbReference type="PANTHER" id="PTHR37302:SF1">
    <property type="entry name" value="PROTEIN DINB"/>
    <property type="match status" value="1"/>
</dbReference>
<protein>
    <submittedName>
        <fullName evidence="4">Diguanylate cyclase</fullName>
    </submittedName>
</protein>
<organism evidence="4 5">
    <name type="scientific">Paramesorhizobium deserti</name>
    <dbReference type="NCBI Taxonomy" id="1494590"/>
    <lineage>
        <taxon>Bacteria</taxon>
        <taxon>Pseudomonadati</taxon>
        <taxon>Pseudomonadota</taxon>
        <taxon>Alphaproteobacteria</taxon>
        <taxon>Hyphomicrobiales</taxon>
        <taxon>Phyllobacteriaceae</taxon>
        <taxon>Paramesorhizobium</taxon>
    </lineage>
</organism>
<dbReference type="Pfam" id="PF05163">
    <property type="entry name" value="DinB"/>
    <property type="match status" value="1"/>
</dbReference>
<evidence type="ECO:0000313" key="4">
    <source>
        <dbReference type="EMBL" id="KXF77748.1"/>
    </source>
</evidence>
<evidence type="ECO:0000256" key="3">
    <source>
        <dbReference type="PIRSR" id="PIRSR607837-1"/>
    </source>
</evidence>
<keyword evidence="2 3" id="KW-0479">Metal-binding</keyword>
<dbReference type="EMBL" id="LNTU01000012">
    <property type="protein sequence ID" value="KXF77748.1"/>
    <property type="molecule type" value="Genomic_DNA"/>
</dbReference>
<proteinExistence type="inferred from homology"/>
<gene>
    <name evidence="4" type="ORF">ATN84_10490</name>
</gene>
<dbReference type="Gene3D" id="1.20.120.450">
    <property type="entry name" value="dinb family like domain"/>
    <property type="match status" value="1"/>
</dbReference>
<evidence type="ECO:0000313" key="5">
    <source>
        <dbReference type="Proteomes" id="UP000070107"/>
    </source>
</evidence>
<dbReference type="AlphaFoldDB" id="A0A135HX52"/>
<name>A0A135HX52_9HYPH</name>
<comment type="caution">
    <text evidence="4">The sequence shown here is derived from an EMBL/GenBank/DDBJ whole genome shotgun (WGS) entry which is preliminary data.</text>
</comment>
<dbReference type="OrthoDB" id="9807509at2"/>
<evidence type="ECO:0000256" key="2">
    <source>
        <dbReference type="ARBA" id="ARBA00022723"/>
    </source>
</evidence>
<feature type="binding site" evidence="3">
    <location>
        <position position="133"/>
    </location>
    <ligand>
        <name>a divalent metal cation</name>
        <dbReference type="ChEBI" id="CHEBI:60240"/>
    </ligand>
</feature>
<dbReference type="InterPro" id="IPR034660">
    <property type="entry name" value="DinB/YfiT-like"/>
</dbReference>
<evidence type="ECO:0000256" key="1">
    <source>
        <dbReference type="ARBA" id="ARBA00008635"/>
    </source>
</evidence>
<dbReference type="RefSeq" id="WP_068881933.1">
    <property type="nucleotide sequence ID" value="NZ_LNTU01000012.1"/>
</dbReference>
<dbReference type="GO" id="GO:0046872">
    <property type="term" value="F:metal ion binding"/>
    <property type="evidence" value="ECO:0007669"/>
    <property type="project" value="UniProtKB-KW"/>
</dbReference>
<keyword evidence="5" id="KW-1185">Reference proteome</keyword>
<accession>A0A135HX52</accession>
<comment type="similarity">
    <text evidence="1">Belongs to the DinB family.</text>
</comment>
<dbReference type="PANTHER" id="PTHR37302">
    <property type="entry name" value="SLR1116 PROTEIN"/>
    <property type="match status" value="1"/>
</dbReference>
<dbReference type="Proteomes" id="UP000070107">
    <property type="component" value="Unassembled WGS sequence"/>
</dbReference>